<protein>
    <submittedName>
        <fullName evidence="1">Uncharacterized protein</fullName>
    </submittedName>
</protein>
<dbReference type="Proteomes" id="UP000507245">
    <property type="component" value="Unassembled WGS sequence"/>
</dbReference>
<reference evidence="2" key="1">
    <citation type="journal article" date="2020" name="Genome Biol.">
        <title>Gamete binning: chromosome-level and haplotype-resolved genome assembly enabled by high-throughput single-cell sequencing of gamete genomes.</title>
        <authorList>
            <person name="Campoy J.A."/>
            <person name="Sun H."/>
            <person name="Goel M."/>
            <person name="Jiao W.-B."/>
            <person name="Folz-Donahue K."/>
            <person name="Wang N."/>
            <person name="Rubio M."/>
            <person name="Liu C."/>
            <person name="Kukat C."/>
            <person name="Ruiz D."/>
            <person name="Huettel B."/>
            <person name="Schneeberger K."/>
        </authorList>
    </citation>
    <scope>NUCLEOTIDE SEQUENCE [LARGE SCALE GENOMIC DNA]</scope>
    <source>
        <strain evidence="2">cv. Rojo Pasion</strain>
    </source>
</reference>
<dbReference type="EMBL" id="CAEKKB010000008">
    <property type="protein sequence ID" value="CAB4319811.1"/>
    <property type="molecule type" value="Genomic_DNA"/>
</dbReference>
<organism evidence="1 2">
    <name type="scientific">Prunus armeniaca</name>
    <name type="common">Apricot</name>
    <name type="synonym">Armeniaca vulgaris</name>
    <dbReference type="NCBI Taxonomy" id="36596"/>
    <lineage>
        <taxon>Eukaryota</taxon>
        <taxon>Viridiplantae</taxon>
        <taxon>Streptophyta</taxon>
        <taxon>Embryophyta</taxon>
        <taxon>Tracheophyta</taxon>
        <taxon>Spermatophyta</taxon>
        <taxon>Magnoliopsida</taxon>
        <taxon>eudicotyledons</taxon>
        <taxon>Gunneridae</taxon>
        <taxon>Pentapetalae</taxon>
        <taxon>rosids</taxon>
        <taxon>fabids</taxon>
        <taxon>Rosales</taxon>
        <taxon>Rosaceae</taxon>
        <taxon>Amygdaloideae</taxon>
        <taxon>Amygdaleae</taxon>
        <taxon>Prunus</taxon>
    </lineage>
</organism>
<gene>
    <name evidence="1" type="ORF">ORAREDHAP_LOCUS47486</name>
</gene>
<evidence type="ECO:0000313" key="1">
    <source>
        <dbReference type="EMBL" id="CAB4319811.1"/>
    </source>
</evidence>
<accession>A0A6J5Y321</accession>
<dbReference type="AlphaFoldDB" id="A0A6J5Y321"/>
<evidence type="ECO:0000313" key="2">
    <source>
        <dbReference type="Proteomes" id="UP000507245"/>
    </source>
</evidence>
<keyword evidence="2" id="KW-1185">Reference proteome</keyword>
<name>A0A6J5Y321_PRUAR</name>
<proteinExistence type="predicted"/>
<sequence length="117" mass="13337">MSRGQGRELVLQESRLVLFTRPDLAPKTQRQIIKHRMRTFEMSVMAGRQFSLTDVTLDFLYQIVVAEFTEEQAALYLEIAAYPVMIPESETPLEVPAELVYDGLHTPPPPVDTDSEE</sequence>